<sequence length="108" mass="12099">MKRTGASATPSRVFSSLLPCPLPLLSLPCLSCLLPPLLASSLLLLPLLYHFLVLLASLCGPPWRSTRPRLFVPRLLQVWAPLRPPPGRLFRLRVTPRERSKGPRRARC</sequence>
<proteinExistence type="predicted"/>
<evidence type="ECO:0000256" key="1">
    <source>
        <dbReference type="SAM" id="Phobius"/>
    </source>
</evidence>
<comment type="caution">
    <text evidence="2">The sequence shown here is derived from an EMBL/GenBank/DDBJ whole genome shotgun (WGS) entry which is preliminary data.</text>
</comment>
<dbReference type="AlphaFoldDB" id="A0A2G8XMM2"/>
<protein>
    <submittedName>
        <fullName evidence="2">Putative transmembrane protein</fullName>
    </submittedName>
</protein>
<name>A0A2G8XMM2_TOXGO</name>
<keyword evidence="1" id="KW-0472">Membrane</keyword>
<evidence type="ECO:0000313" key="2">
    <source>
        <dbReference type="EMBL" id="PIL96265.1"/>
    </source>
</evidence>
<dbReference type="VEuPathDB" id="ToxoDB:TGCOUG_395820"/>
<organism evidence="2 3">
    <name type="scientific">Toxoplasma gondii COUG</name>
    <dbReference type="NCBI Taxonomy" id="1074873"/>
    <lineage>
        <taxon>Eukaryota</taxon>
        <taxon>Sar</taxon>
        <taxon>Alveolata</taxon>
        <taxon>Apicomplexa</taxon>
        <taxon>Conoidasida</taxon>
        <taxon>Coccidia</taxon>
        <taxon>Eucoccidiorida</taxon>
        <taxon>Eimeriorina</taxon>
        <taxon>Sarcocystidae</taxon>
        <taxon>Toxoplasma</taxon>
    </lineage>
</organism>
<keyword evidence="1 2" id="KW-0812">Transmembrane</keyword>
<reference evidence="2 3" key="1">
    <citation type="journal article" date="2016" name="Nat. Commun.">
        <title>Local admixture of amplified and diversified secreted pathogenesis determinants shapes mosaic Toxoplasma gondii genomes.</title>
        <authorList>
            <person name="Lorenzi H."/>
            <person name="Khan A."/>
            <person name="Behnke M.S."/>
            <person name="Namasivayam S."/>
            <person name="Swapna L.S."/>
            <person name="Hadjithomas M."/>
            <person name="Karamycheva S."/>
            <person name="Pinney D."/>
            <person name="Brunk B.P."/>
            <person name="Ajioka J.W."/>
            <person name="Ajzenberg D."/>
            <person name="Boothroyd J.C."/>
            <person name="Boyle J.P."/>
            <person name="Darde M.L."/>
            <person name="Diaz-Miranda M.A."/>
            <person name="Dubey J.P."/>
            <person name="Fritz H.M."/>
            <person name="Gennari S.M."/>
            <person name="Gregory B.D."/>
            <person name="Kim K."/>
            <person name="Saeij J.P."/>
            <person name="Su C."/>
            <person name="White M.W."/>
            <person name="Zhu X.Q."/>
            <person name="Howe D.K."/>
            <person name="Rosenthal B.M."/>
            <person name="Grigg M.E."/>
            <person name="Parkinson J."/>
            <person name="Liu L."/>
            <person name="Kissinger J.C."/>
            <person name="Roos D.S."/>
            <person name="Sibley L.D."/>
        </authorList>
    </citation>
    <scope>NUCLEOTIDE SEQUENCE [LARGE SCALE GENOMIC DNA]</scope>
    <source>
        <strain evidence="2 3">COUG</strain>
    </source>
</reference>
<gene>
    <name evidence="2" type="ORF">TGCOUG_395820</name>
</gene>
<dbReference type="Proteomes" id="UP000236343">
    <property type="component" value="Unassembled WGS sequence"/>
</dbReference>
<accession>A0A2G8XMM2</accession>
<feature type="transmembrane region" description="Helical" evidence="1">
    <location>
        <begin position="41"/>
        <end position="60"/>
    </location>
</feature>
<keyword evidence="1" id="KW-1133">Transmembrane helix</keyword>
<dbReference type="EMBL" id="AGQR02003723">
    <property type="protein sequence ID" value="PIL96265.1"/>
    <property type="molecule type" value="Genomic_DNA"/>
</dbReference>
<evidence type="ECO:0000313" key="3">
    <source>
        <dbReference type="Proteomes" id="UP000236343"/>
    </source>
</evidence>